<proteinExistence type="predicted"/>
<dbReference type="RefSeq" id="WP_135060923.1">
    <property type="nucleotide sequence ID" value="NZ_CP038254.1"/>
</dbReference>
<dbReference type="Proteomes" id="UP000295517">
    <property type="component" value="Chromosome"/>
</dbReference>
<dbReference type="InterPro" id="IPR016084">
    <property type="entry name" value="Haem_Oase-like_multi-hlx"/>
</dbReference>
<dbReference type="InterPro" id="IPR004305">
    <property type="entry name" value="Thiaminase-2/PQQC"/>
</dbReference>
<dbReference type="PANTHER" id="PTHR43198:SF2">
    <property type="entry name" value="SI:CH1073-67J19.1-RELATED"/>
    <property type="match status" value="1"/>
</dbReference>
<evidence type="ECO:0000313" key="3">
    <source>
        <dbReference type="Proteomes" id="UP000295517"/>
    </source>
</evidence>
<dbReference type="EMBL" id="CP038254">
    <property type="protein sequence ID" value="QBR84739.1"/>
    <property type="molecule type" value="Genomic_DNA"/>
</dbReference>
<dbReference type="AlphaFoldDB" id="A0AAX1EI79"/>
<dbReference type="InterPro" id="IPR050967">
    <property type="entry name" value="Thiamine_Salvage_TenA"/>
</dbReference>
<gene>
    <name evidence="2" type="ORF">E3983_10450</name>
</gene>
<dbReference type="GO" id="GO:0005829">
    <property type="term" value="C:cytosol"/>
    <property type="evidence" value="ECO:0007669"/>
    <property type="project" value="TreeGrafter"/>
</dbReference>
<evidence type="ECO:0000313" key="2">
    <source>
        <dbReference type="EMBL" id="QBR84739.1"/>
    </source>
</evidence>
<dbReference type="Gene3D" id="1.20.910.10">
    <property type="entry name" value="Heme oxygenase-like"/>
    <property type="match status" value="1"/>
</dbReference>
<dbReference type="SUPFAM" id="SSF48613">
    <property type="entry name" value="Heme oxygenase-like"/>
    <property type="match status" value="1"/>
</dbReference>
<dbReference type="Pfam" id="PF03070">
    <property type="entry name" value="TENA_THI-4"/>
    <property type="match status" value="1"/>
</dbReference>
<reference evidence="2 3" key="1">
    <citation type="submission" date="2019-03" db="EMBL/GenBank/DDBJ databases">
        <title>Diverse conjugative elements silence natural transformation in Legionella species.</title>
        <authorList>
            <person name="Durieux I."/>
            <person name="Ginevra C."/>
            <person name="Attaiech L."/>
            <person name="Picq K."/>
            <person name="Juan P.A."/>
            <person name="Jarraud S."/>
            <person name="Charpentier X."/>
        </authorList>
    </citation>
    <scope>NUCLEOTIDE SEQUENCE [LARGE SCALE GENOMIC DNA]</scope>
    <source>
        <strain evidence="2 3">HL-0427-4011</strain>
    </source>
</reference>
<accession>A0AAX1EI79</accession>
<sequence length="225" mass="26487">MLNRFFIFLLLLLPLISFAQEETFFSKALKQNHAVLNKILSLPFNRKLNQGSLKLSIFNAFLAQDAYYLSVYDRLAQGLYQRLPKSQKSLFTLTQSLDYEIKINNEQPTKLTPANKAYTKFLIDTAEKKSNAVLIAAMLPCQWLYQRVYNVTPNKTAIQYNPYQYWPKTYQNQSYQQTTKQFIQLANQTYANSNQETKEAMMNAFKQAMNFEYQFWSDAYALKYR</sequence>
<feature type="domain" description="Thiaminase-2/PQQC" evidence="1">
    <location>
        <begin position="99"/>
        <end position="220"/>
    </location>
</feature>
<protein>
    <recommendedName>
        <fullName evidence="1">Thiaminase-2/PQQC domain-containing protein</fullName>
    </recommendedName>
</protein>
<evidence type="ECO:0000259" key="1">
    <source>
        <dbReference type="Pfam" id="PF03070"/>
    </source>
</evidence>
<dbReference type="PANTHER" id="PTHR43198">
    <property type="entry name" value="BIFUNCTIONAL TH2 PROTEIN"/>
    <property type="match status" value="1"/>
</dbReference>
<name>A0AAX1EI79_9GAMM</name>
<organism evidence="2 3">
    <name type="scientific">Legionella israelensis</name>
    <dbReference type="NCBI Taxonomy" id="454"/>
    <lineage>
        <taxon>Bacteria</taxon>
        <taxon>Pseudomonadati</taxon>
        <taxon>Pseudomonadota</taxon>
        <taxon>Gammaproteobacteria</taxon>
        <taxon>Legionellales</taxon>
        <taxon>Legionellaceae</taxon>
        <taxon>Legionella</taxon>
    </lineage>
</organism>